<sequence>ERIFACMHKAQDINGHYHLIFVVIDIDNDWEQMIIRVLTNWYYRKSYQYL</sequence>
<gene>
    <name evidence="1" type="ORF">RPERSI_LOCUS36209</name>
</gene>
<feature type="non-terminal residue" evidence="1">
    <location>
        <position position="1"/>
    </location>
</feature>
<dbReference type="Proteomes" id="UP000789920">
    <property type="component" value="Unassembled WGS sequence"/>
</dbReference>
<reference evidence="1" key="1">
    <citation type="submission" date="2021-06" db="EMBL/GenBank/DDBJ databases">
        <authorList>
            <person name="Kallberg Y."/>
            <person name="Tangrot J."/>
            <person name="Rosling A."/>
        </authorList>
    </citation>
    <scope>NUCLEOTIDE SEQUENCE</scope>
    <source>
        <strain evidence="1">MA461A</strain>
    </source>
</reference>
<organism evidence="1 2">
    <name type="scientific">Racocetra persica</name>
    <dbReference type="NCBI Taxonomy" id="160502"/>
    <lineage>
        <taxon>Eukaryota</taxon>
        <taxon>Fungi</taxon>
        <taxon>Fungi incertae sedis</taxon>
        <taxon>Mucoromycota</taxon>
        <taxon>Glomeromycotina</taxon>
        <taxon>Glomeromycetes</taxon>
        <taxon>Diversisporales</taxon>
        <taxon>Gigasporaceae</taxon>
        <taxon>Racocetra</taxon>
    </lineage>
</organism>
<comment type="caution">
    <text evidence="1">The sequence shown here is derived from an EMBL/GenBank/DDBJ whole genome shotgun (WGS) entry which is preliminary data.</text>
</comment>
<keyword evidence="2" id="KW-1185">Reference proteome</keyword>
<evidence type="ECO:0000313" key="2">
    <source>
        <dbReference type="Proteomes" id="UP000789920"/>
    </source>
</evidence>
<proteinExistence type="predicted"/>
<protein>
    <submittedName>
        <fullName evidence="1">28780_t:CDS:1</fullName>
    </submittedName>
</protein>
<dbReference type="EMBL" id="CAJVQC010172083">
    <property type="protein sequence ID" value="CAG8850677.1"/>
    <property type="molecule type" value="Genomic_DNA"/>
</dbReference>
<evidence type="ECO:0000313" key="1">
    <source>
        <dbReference type="EMBL" id="CAG8850677.1"/>
    </source>
</evidence>
<name>A0ACA9SWB7_9GLOM</name>
<accession>A0ACA9SWB7</accession>
<feature type="non-terminal residue" evidence="1">
    <location>
        <position position="50"/>
    </location>
</feature>